<feature type="domain" description="TMEM248/TMEM219" evidence="7">
    <location>
        <begin position="9"/>
        <end position="257"/>
    </location>
</feature>
<accession>R7T9T4</accession>
<dbReference type="Proteomes" id="UP000014760">
    <property type="component" value="Unassembled WGS sequence"/>
</dbReference>
<keyword evidence="2 6" id="KW-0812">Transmembrane</keyword>
<reference evidence="10" key="1">
    <citation type="submission" date="2012-12" db="EMBL/GenBank/DDBJ databases">
        <authorList>
            <person name="Hellsten U."/>
            <person name="Grimwood J."/>
            <person name="Chapman J.A."/>
            <person name="Shapiro H."/>
            <person name="Aerts A."/>
            <person name="Otillar R.P."/>
            <person name="Terry A.Y."/>
            <person name="Boore J.L."/>
            <person name="Simakov O."/>
            <person name="Marletaz F."/>
            <person name="Cho S.-J."/>
            <person name="Edsinger-Gonzales E."/>
            <person name="Havlak P."/>
            <person name="Kuo D.-H."/>
            <person name="Larsson T."/>
            <person name="Lv J."/>
            <person name="Arendt D."/>
            <person name="Savage R."/>
            <person name="Osoegawa K."/>
            <person name="de Jong P."/>
            <person name="Lindberg D.R."/>
            <person name="Seaver E.C."/>
            <person name="Weisblat D.A."/>
            <person name="Putnam N.H."/>
            <person name="Grigoriev I.V."/>
            <person name="Rokhsar D.S."/>
        </authorList>
    </citation>
    <scope>NUCLEOTIDE SEQUENCE</scope>
    <source>
        <strain evidence="10">I ESC-2004</strain>
    </source>
</reference>
<keyword evidence="4 6" id="KW-0472">Membrane</keyword>
<keyword evidence="3 6" id="KW-1133">Transmembrane helix</keyword>
<dbReference type="InterPro" id="IPR039587">
    <property type="entry name" value="TMEM248/TMEM219_dom"/>
</dbReference>
<dbReference type="InterPro" id="IPR039493">
    <property type="entry name" value="TMEM248/TMEM219"/>
</dbReference>
<feature type="transmembrane region" description="Helical" evidence="6">
    <location>
        <begin position="271"/>
        <end position="291"/>
    </location>
</feature>
<evidence type="ECO:0000256" key="3">
    <source>
        <dbReference type="ARBA" id="ARBA00022989"/>
    </source>
</evidence>
<protein>
    <recommendedName>
        <fullName evidence="7">TMEM248/TMEM219 domain-containing protein</fullName>
    </recommendedName>
</protein>
<dbReference type="EMBL" id="AMQN01003099">
    <property type="status" value="NOT_ANNOTATED_CDS"/>
    <property type="molecule type" value="Genomic_DNA"/>
</dbReference>
<dbReference type="PANTHER" id="PTHR16002:SF4">
    <property type="entry name" value="TMEM248_TMEM219 DOMAIN-CONTAINING PROTEIN"/>
    <property type="match status" value="1"/>
</dbReference>
<reference evidence="8 10" key="2">
    <citation type="journal article" date="2013" name="Nature">
        <title>Insights into bilaterian evolution from three spiralian genomes.</title>
        <authorList>
            <person name="Simakov O."/>
            <person name="Marletaz F."/>
            <person name="Cho S.J."/>
            <person name="Edsinger-Gonzales E."/>
            <person name="Havlak P."/>
            <person name="Hellsten U."/>
            <person name="Kuo D.H."/>
            <person name="Larsson T."/>
            <person name="Lv J."/>
            <person name="Arendt D."/>
            <person name="Savage R."/>
            <person name="Osoegawa K."/>
            <person name="de Jong P."/>
            <person name="Grimwood J."/>
            <person name="Chapman J.A."/>
            <person name="Shapiro H."/>
            <person name="Aerts A."/>
            <person name="Otillar R.P."/>
            <person name="Terry A.Y."/>
            <person name="Boore J.L."/>
            <person name="Grigoriev I.V."/>
            <person name="Lindberg D.R."/>
            <person name="Seaver E.C."/>
            <person name="Weisblat D.A."/>
            <person name="Putnam N.H."/>
            <person name="Rokhsar D.S."/>
        </authorList>
    </citation>
    <scope>NUCLEOTIDE SEQUENCE</scope>
    <source>
        <strain evidence="8 10">I ESC-2004</strain>
    </source>
</reference>
<dbReference type="EMBL" id="KB310915">
    <property type="protein sequence ID" value="ELT90464.1"/>
    <property type="molecule type" value="Genomic_DNA"/>
</dbReference>
<dbReference type="GO" id="GO:0016020">
    <property type="term" value="C:membrane"/>
    <property type="evidence" value="ECO:0007669"/>
    <property type="project" value="UniProtKB-SubCell"/>
</dbReference>
<name>R7T9T4_CAPTE</name>
<evidence type="ECO:0000259" key="7">
    <source>
        <dbReference type="Pfam" id="PF14940"/>
    </source>
</evidence>
<evidence type="ECO:0000256" key="6">
    <source>
        <dbReference type="SAM" id="Phobius"/>
    </source>
</evidence>
<comment type="subcellular location">
    <subcellularLocation>
        <location evidence="1">Membrane</location>
    </subcellularLocation>
</comment>
<organism evidence="8">
    <name type="scientific">Capitella teleta</name>
    <name type="common">Polychaete worm</name>
    <dbReference type="NCBI Taxonomy" id="283909"/>
    <lineage>
        <taxon>Eukaryota</taxon>
        <taxon>Metazoa</taxon>
        <taxon>Spiralia</taxon>
        <taxon>Lophotrochozoa</taxon>
        <taxon>Annelida</taxon>
        <taxon>Polychaeta</taxon>
        <taxon>Sedentaria</taxon>
        <taxon>Scolecida</taxon>
        <taxon>Capitellidae</taxon>
        <taxon>Capitella</taxon>
    </lineage>
</organism>
<evidence type="ECO:0000313" key="10">
    <source>
        <dbReference type="Proteomes" id="UP000014760"/>
    </source>
</evidence>
<proteinExistence type="predicted"/>
<feature type="region of interest" description="Disordered" evidence="5">
    <location>
        <begin position="73"/>
        <end position="113"/>
    </location>
</feature>
<dbReference type="Pfam" id="PF14940">
    <property type="entry name" value="TMEM219"/>
    <property type="match status" value="1"/>
</dbReference>
<sequence length="314" mass="34764">MGLAPVENLKGFASSRPPIVIFMVCLGLFAFVLLSLAFYVQSNELQNPNVAEDWNMFLDSFADLEFCVQGNSSEASPYLTTDKTTAHPGLSARDVRSSPAPPPDETSAPATDSISNHSVSMLVTFYPTRDFLLIPHNMTHLTTTIFGRELGLKGVAGDEVINVSMEIANDWNRTQCSGLHGRCKPIKVFTCVYFQAPAHVFPDSKIPPQCSALNDTMPGMEYNAVMRAHNPGTYTTFYCKAQPFIKVKYNLDPTLTVWLSLHDRSVINLHLLHTSYFLFVMVLTLLCYATIRGRPLKSKNTQTGNAQESLLSEA</sequence>
<evidence type="ECO:0000256" key="4">
    <source>
        <dbReference type="ARBA" id="ARBA00023136"/>
    </source>
</evidence>
<dbReference type="OMA" id="TLFCYAI"/>
<evidence type="ECO:0000256" key="5">
    <source>
        <dbReference type="SAM" id="MobiDB-lite"/>
    </source>
</evidence>
<dbReference type="OrthoDB" id="6329605at2759"/>
<evidence type="ECO:0000313" key="8">
    <source>
        <dbReference type="EMBL" id="ELT90464.1"/>
    </source>
</evidence>
<dbReference type="PANTHER" id="PTHR16002">
    <property type="entry name" value="TRANSMEMBRANE PROTEIN 248-LIKE"/>
    <property type="match status" value="1"/>
</dbReference>
<keyword evidence="10" id="KW-1185">Reference proteome</keyword>
<dbReference type="AlphaFoldDB" id="R7T9T4"/>
<dbReference type="EnsemblMetazoa" id="CapteT222725">
    <property type="protein sequence ID" value="CapteP222725"/>
    <property type="gene ID" value="CapteG222725"/>
</dbReference>
<gene>
    <name evidence="8" type="ORF">CAPTEDRAFT_222725</name>
</gene>
<dbReference type="HOGENOM" id="CLU_080742_0_0_1"/>
<reference evidence="9" key="3">
    <citation type="submission" date="2015-06" db="UniProtKB">
        <authorList>
            <consortium name="EnsemblMetazoa"/>
        </authorList>
    </citation>
    <scope>IDENTIFICATION</scope>
</reference>
<evidence type="ECO:0000256" key="1">
    <source>
        <dbReference type="ARBA" id="ARBA00004370"/>
    </source>
</evidence>
<dbReference type="STRING" id="283909.R7T9T4"/>
<feature type="transmembrane region" description="Helical" evidence="6">
    <location>
        <begin position="19"/>
        <end position="40"/>
    </location>
</feature>
<evidence type="ECO:0000313" key="9">
    <source>
        <dbReference type="EnsemblMetazoa" id="CapteP222725"/>
    </source>
</evidence>
<feature type="compositionally biased region" description="Polar residues" evidence="5">
    <location>
        <begin position="73"/>
        <end position="83"/>
    </location>
</feature>
<evidence type="ECO:0000256" key="2">
    <source>
        <dbReference type="ARBA" id="ARBA00022692"/>
    </source>
</evidence>